<evidence type="ECO:0000256" key="4">
    <source>
        <dbReference type="ARBA" id="ARBA00023242"/>
    </source>
</evidence>
<dbReference type="InterPro" id="IPR045012">
    <property type="entry name" value="NLP"/>
</dbReference>
<evidence type="ECO:0000313" key="7">
    <source>
        <dbReference type="EMBL" id="GAQ80846.1"/>
    </source>
</evidence>
<feature type="region of interest" description="Disordered" evidence="5">
    <location>
        <begin position="335"/>
        <end position="435"/>
    </location>
</feature>
<feature type="domain" description="RWP-RK" evidence="6">
    <location>
        <begin position="418"/>
        <end position="505"/>
    </location>
</feature>
<dbReference type="GO" id="GO:0003677">
    <property type="term" value="F:DNA binding"/>
    <property type="evidence" value="ECO:0007669"/>
    <property type="project" value="UniProtKB-KW"/>
</dbReference>
<proteinExistence type="predicted"/>
<gene>
    <name evidence="7" type="ORF">KFL_000640120</name>
</gene>
<keyword evidence="3" id="KW-0804">Transcription</keyword>
<dbReference type="InterPro" id="IPR003035">
    <property type="entry name" value="RWP-RK_dom"/>
</dbReference>
<evidence type="ECO:0000256" key="2">
    <source>
        <dbReference type="ARBA" id="ARBA00023125"/>
    </source>
</evidence>
<organism evidence="7 8">
    <name type="scientific">Klebsormidium nitens</name>
    <name type="common">Green alga</name>
    <name type="synonym">Ulothrix nitens</name>
    <dbReference type="NCBI Taxonomy" id="105231"/>
    <lineage>
        <taxon>Eukaryota</taxon>
        <taxon>Viridiplantae</taxon>
        <taxon>Streptophyta</taxon>
        <taxon>Klebsormidiophyceae</taxon>
        <taxon>Klebsormidiales</taxon>
        <taxon>Klebsormidiaceae</taxon>
        <taxon>Klebsormidium</taxon>
    </lineage>
</organism>
<dbReference type="PANTHER" id="PTHR32002">
    <property type="entry name" value="PROTEIN NLP8"/>
    <property type="match status" value="1"/>
</dbReference>
<dbReference type="Pfam" id="PF02042">
    <property type="entry name" value="RWP-RK"/>
    <property type="match status" value="1"/>
</dbReference>
<keyword evidence="2" id="KW-0238">DNA-binding</keyword>
<evidence type="ECO:0000256" key="3">
    <source>
        <dbReference type="ARBA" id="ARBA00023163"/>
    </source>
</evidence>
<dbReference type="Proteomes" id="UP000054558">
    <property type="component" value="Unassembled WGS sequence"/>
</dbReference>
<feature type="region of interest" description="Disordered" evidence="5">
    <location>
        <begin position="670"/>
        <end position="693"/>
    </location>
</feature>
<feature type="compositionally biased region" description="Polar residues" evidence="5">
    <location>
        <begin position="394"/>
        <end position="407"/>
    </location>
</feature>
<evidence type="ECO:0000313" key="8">
    <source>
        <dbReference type="Proteomes" id="UP000054558"/>
    </source>
</evidence>
<dbReference type="PROSITE" id="PS51519">
    <property type="entry name" value="RWP_RK"/>
    <property type="match status" value="1"/>
</dbReference>
<feature type="region of interest" description="Disordered" evidence="5">
    <location>
        <begin position="498"/>
        <end position="544"/>
    </location>
</feature>
<accession>A0A1Y1HWG4</accession>
<evidence type="ECO:0000259" key="6">
    <source>
        <dbReference type="PROSITE" id="PS51519"/>
    </source>
</evidence>
<keyword evidence="8" id="KW-1185">Reference proteome</keyword>
<keyword evidence="1" id="KW-0805">Transcription regulation</keyword>
<keyword evidence="4" id="KW-0539">Nucleus</keyword>
<dbReference type="OrthoDB" id="6270329at2759"/>
<dbReference type="GO" id="GO:0003700">
    <property type="term" value="F:DNA-binding transcription factor activity"/>
    <property type="evidence" value="ECO:0007669"/>
    <property type="project" value="InterPro"/>
</dbReference>
<sequence>MKCLGVDISRPLFEFLTSLSRQPPLVIQYNGCQRPDVSTRGKYGCKDAVQPSLAQFLDELRTWAASLGQAVQGCHEVPPRLICASLAIILKKCGMYTIEAEIGLAQMEKSLAEQYCEQQAENFVPTEVPLGETWVLYHQRDPHADANPKAKATPPHSDARSKSPEPWVLYHQRAAESGADVREAKSQTPDEASCPRSDGNGQKGEAGLEADSGERREEGSDVIAENPGSGAVVEQGKEKEVAETRDLVGELEARNPKSLCTLMSESQTWVLYHQRDDMGAQPEAAATAGTERVTAGMEGPSASEDDVTPGKECVTAGGEEVTAVTAEATAIEGMEGEETAGWGSPEAQTTAVEDDRDEDVAILDAASIQTRSAAAQRKRRASSPKEPPPKRVQTENVPLQAASSYQTETDKGAPTKSTSTSRGRRGKGSCGKPGQKLTLADLESQFGVIQKQAAKNLNVCATTLKRACRRHGIERWPRQETLEGAIVSVKSVAASEVTSQADSLADSAQKRASKSAGRPNREVAPKAATPSAAPYSDPPVSGHLDPVHMDLSPIVSFRSEPSFAELADFTGAEDTAFHSVGGSLSEHTGPPQISSPVATNLTMTAGAARLTAGTQQLTAAGGWGKQGPFGYARPPSPDMSTLLEEFLTSEDNPFGTRGEASDELDTNLFSSAMAPPESSGAHSKGTVVQDEESAHGGTLYQDYQLMLTEPTQGGSMYTDSRTDTGPVFQEFQSMPSKPIQGHESSHQGSFYQPFQEMLHAPLEENVMLARSTRHPALSRAHSTTNMRSYNESQFMQPGMHFSRNNVVFASPDGRSNWVRQSNPFPGGQMRRVVTDGRQHGVSFAFPPTPSTSGTYDGPGFF</sequence>
<evidence type="ECO:0000256" key="5">
    <source>
        <dbReference type="SAM" id="MobiDB-lite"/>
    </source>
</evidence>
<dbReference type="AlphaFoldDB" id="A0A1Y1HWG4"/>
<feature type="region of interest" description="Disordered" evidence="5">
    <location>
        <begin position="144"/>
        <end position="243"/>
    </location>
</feature>
<dbReference type="PANTHER" id="PTHR32002:SF41">
    <property type="entry name" value="PROTEIN NLP8"/>
    <property type="match status" value="1"/>
</dbReference>
<name>A0A1Y1HWG4_KLENI</name>
<reference evidence="7 8" key="1">
    <citation type="journal article" date="2014" name="Nat. Commun.">
        <title>Klebsormidium flaccidum genome reveals primary factors for plant terrestrial adaptation.</title>
        <authorList>
            <person name="Hori K."/>
            <person name="Maruyama F."/>
            <person name="Fujisawa T."/>
            <person name="Togashi T."/>
            <person name="Yamamoto N."/>
            <person name="Seo M."/>
            <person name="Sato S."/>
            <person name="Yamada T."/>
            <person name="Mori H."/>
            <person name="Tajima N."/>
            <person name="Moriyama T."/>
            <person name="Ikeuchi M."/>
            <person name="Watanabe M."/>
            <person name="Wada H."/>
            <person name="Kobayashi K."/>
            <person name="Saito M."/>
            <person name="Masuda T."/>
            <person name="Sasaki-Sekimoto Y."/>
            <person name="Mashiguchi K."/>
            <person name="Awai K."/>
            <person name="Shimojima M."/>
            <person name="Masuda S."/>
            <person name="Iwai M."/>
            <person name="Nobusawa T."/>
            <person name="Narise T."/>
            <person name="Kondo S."/>
            <person name="Saito H."/>
            <person name="Sato R."/>
            <person name="Murakawa M."/>
            <person name="Ihara Y."/>
            <person name="Oshima-Yamada Y."/>
            <person name="Ohtaka K."/>
            <person name="Satoh M."/>
            <person name="Sonobe K."/>
            <person name="Ishii M."/>
            <person name="Ohtani R."/>
            <person name="Kanamori-Sato M."/>
            <person name="Honoki R."/>
            <person name="Miyazaki D."/>
            <person name="Mochizuki H."/>
            <person name="Umetsu J."/>
            <person name="Higashi K."/>
            <person name="Shibata D."/>
            <person name="Kamiya Y."/>
            <person name="Sato N."/>
            <person name="Nakamura Y."/>
            <person name="Tabata S."/>
            <person name="Ida S."/>
            <person name="Kurokawa K."/>
            <person name="Ohta H."/>
        </authorList>
    </citation>
    <scope>NUCLEOTIDE SEQUENCE [LARGE SCALE GENOMIC DNA]</scope>
    <source>
        <strain evidence="7 8">NIES-2285</strain>
    </source>
</reference>
<dbReference type="EMBL" id="DF237013">
    <property type="protein sequence ID" value="GAQ80846.1"/>
    <property type="molecule type" value="Genomic_DNA"/>
</dbReference>
<feature type="compositionally biased region" description="Acidic residues" evidence="5">
    <location>
        <begin position="352"/>
        <end position="361"/>
    </location>
</feature>
<evidence type="ECO:0000256" key="1">
    <source>
        <dbReference type="ARBA" id="ARBA00023015"/>
    </source>
</evidence>
<feature type="region of interest" description="Disordered" evidence="5">
    <location>
        <begin position="280"/>
        <end position="310"/>
    </location>
</feature>
<protein>
    <recommendedName>
        <fullName evidence="6">RWP-RK domain-containing protein</fullName>
    </recommendedName>
</protein>